<accession>A0ACC0F6N5</accession>
<dbReference type="EMBL" id="CM045768">
    <property type="protein sequence ID" value="KAI7984324.1"/>
    <property type="molecule type" value="Genomic_DNA"/>
</dbReference>
<evidence type="ECO:0000313" key="2">
    <source>
        <dbReference type="Proteomes" id="UP001060215"/>
    </source>
</evidence>
<gene>
    <name evidence="1" type="ORF">LOK49_LG15G02105</name>
</gene>
<name>A0ACC0F6N5_9ERIC</name>
<comment type="caution">
    <text evidence="1">The sequence shown here is derived from an EMBL/GenBank/DDBJ whole genome shotgun (WGS) entry which is preliminary data.</text>
</comment>
<reference evidence="1 2" key="1">
    <citation type="journal article" date="2022" name="Plant J.">
        <title>Chromosome-level genome of Camellia lanceoleosa provides a valuable resource for understanding genome evolution and self-incompatibility.</title>
        <authorList>
            <person name="Gong W."/>
            <person name="Xiao S."/>
            <person name="Wang L."/>
            <person name="Liao Z."/>
            <person name="Chang Y."/>
            <person name="Mo W."/>
            <person name="Hu G."/>
            <person name="Li W."/>
            <person name="Zhao G."/>
            <person name="Zhu H."/>
            <person name="Hu X."/>
            <person name="Ji K."/>
            <person name="Xiang X."/>
            <person name="Song Q."/>
            <person name="Yuan D."/>
            <person name="Jin S."/>
            <person name="Zhang L."/>
        </authorList>
    </citation>
    <scope>NUCLEOTIDE SEQUENCE [LARGE SCALE GENOMIC DNA]</scope>
    <source>
        <strain evidence="1">SQ_2022a</strain>
    </source>
</reference>
<protein>
    <submittedName>
        <fullName evidence="1">Uncharacterized protein</fullName>
    </submittedName>
</protein>
<proteinExistence type="predicted"/>
<keyword evidence="2" id="KW-1185">Reference proteome</keyword>
<dbReference type="Proteomes" id="UP001060215">
    <property type="component" value="Chromosome 11"/>
</dbReference>
<evidence type="ECO:0000313" key="1">
    <source>
        <dbReference type="EMBL" id="KAI7984324.1"/>
    </source>
</evidence>
<organism evidence="1 2">
    <name type="scientific">Camellia lanceoleosa</name>
    <dbReference type="NCBI Taxonomy" id="1840588"/>
    <lineage>
        <taxon>Eukaryota</taxon>
        <taxon>Viridiplantae</taxon>
        <taxon>Streptophyta</taxon>
        <taxon>Embryophyta</taxon>
        <taxon>Tracheophyta</taxon>
        <taxon>Spermatophyta</taxon>
        <taxon>Magnoliopsida</taxon>
        <taxon>eudicotyledons</taxon>
        <taxon>Gunneridae</taxon>
        <taxon>Pentapetalae</taxon>
        <taxon>asterids</taxon>
        <taxon>Ericales</taxon>
        <taxon>Theaceae</taxon>
        <taxon>Camellia</taxon>
    </lineage>
</organism>
<sequence length="203" mass="23438">MKLSSVGGMARVCRYNTLLKKFYEISLHASEPVEAPLLVLSYKVLSLLKIEGNLSRNDLLGELKVTGIPRAPCGVVSIKLDFCVDKKGFLTVLAKSKDTNFEWSMETNYLDKLCENYVWMMAKKAILSGKMNVEKNALMQLKSVVEFKINRIEKMLNFWKKQIPREYLRKYELDLAGIKKAMDLEDMLFLKSMLVKLNNWRNV</sequence>